<dbReference type="InterPro" id="IPR005807">
    <property type="entry name" value="SecE_bac"/>
</dbReference>
<comment type="subunit">
    <text evidence="9">Component of the Sec protein translocase complex. Heterotrimer consisting of SecY, SecE and SecG subunits. The heterotrimers can form oligomers, although 1 heterotrimer is thought to be able to translocate proteins. Interacts with the ribosome. Interacts with SecDF, and other proteins may be involved. Interacts with SecA.</text>
</comment>
<sequence>MADRKRRGEDDRLDEFDDEAAVDEDLADDELDDDDFDIDEDDYEDDDEDDDDDEDADEPVAARSGARGRGASLTKTKSKDKVDAKSNTKPGTKGRSTRPGDKKSTKSKSGDRPNIFGRFVNFVREVVAELRKVIWPTRKELLTYTAVVVLFVALMLTIVAGLDWVFAKGVLWVFGDAEAAAE</sequence>
<evidence type="ECO:0000256" key="1">
    <source>
        <dbReference type="ARBA" id="ARBA00004370"/>
    </source>
</evidence>
<feature type="compositionally biased region" description="Low complexity" evidence="10">
    <location>
        <begin position="61"/>
        <end position="72"/>
    </location>
</feature>
<dbReference type="PANTHER" id="PTHR33910:SF1">
    <property type="entry name" value="PROTEIN TRANSLOCASE SUBUNIT SECE"/>
    <property type="match status" value="1"/>
</dbReference>
<keyword evidence="6 9" id="KW-1133">Transmembrane helix</keyword>
<evidence type="ECO:0000313" key="12">
    <source>
        <dbReference type="Proteomes" id="UP000635606"/>
    </source>
</evidence>
<dbReference type="InterPro" id="IPR001901">
    <property type="entry name" value="Translocase_SecE/Sec61-g"/>
</dbReference>
<comment type="function">
    <text evidence="9">Essential subunit of the Sec protein translocation channel SecYEG. Clamps together the 2 halves of SecY. May contact the channel plug during translocation.</text>
</comment>
<feature type="compositionally biased region" description="Basic and acidic residues" evidence="10">
    <location>
        <begin position="1"/>
        <end position="10"/>
    </location>
</feature>
<dbReference type="NCBIfam" id="TIGR00964">
    <property type="entry name" value="secE_bact"/>
    <property type="match status" value="1"/>
</dbReference>
<dbReference type="RefSeq" id="WP_373873772.1">
    <property type="nucleotide sequence ID" value="NZ_BOPH01000003.1"/>
</dbReference>
<dbReference type="PANTHER" id="PTHR33910">
    <property type="entry name" value="PROTEIN TRANSLOCASE SUBUNIT SECE"/>
    <property type="match status" value="1"/>
</dbReference>
<keyword evidence="4 9" id="KW-0812">Transmembrane</keyword>
<gene>
    <name evidence="9" type="primary">secE</name>
    <name evidence="11" type="ORF">Voc01_002990</name>
</gene>
<dbReference type="GO" id="GO:0006605">
    <property type="term" value="P:protein targeting"/>
    <property type="evidence" value="ECO:0007669"/>
    <property type="project" value="UniProtKB-UniRule"/>
</dbReference>
<accession>A0A8J4EB21</accession>
<dbReference type="Gene3D" id="1.20.5.1030">
    <property type="entry name" value="Preprotein translocase secy subunit"/>
    <property type="match status" value="1"/>
</dbReference>
<reference evidence="11" key="1">
    <citation type="submission" date="2021-01" db="EMBL/GenBank/DDBJ databases">
        <title>Whole genome shotgun sequence of Virgisporangium ochraceum NBRC 16418.</title>
        <authorList>
            <person name="Komaki H."/>
            <person name="Tamura T."/>
        </authorList>
    </citation>
    <scope>NUCLEOTIDE SEQUENCE</scope>
    <source>
        <strain evidence="11">NBRC 16418</strain>
    </source>
</reference>
<evidence type="ECO:0000256" key="6">
    <source>
        <dbReference type="ARBA" id="ARBA00022989"/>
    </source>
</evidence>
<keyword evidence="3 9" id="KW-1003">Cell membrane</keyword>
<dbReference type="HAMAP" id="MF_00422">
    <property type="entry name" value="SecE"/>
    <property type="match status" value="1"/>
</dbReference>
<comment type="subcellular location">
    <subcellularLocation>
        <location evidence="9">Cell membrane</location>
        <topology evidence="9">Single-pass membrane protein</topology>
    </subcellularLocation>
    <subcellularLocation>
        <location evidence="1">Membrane</location>
    </subcellularLocation>
</comment>
<keyword evidence="8 9" id="KW-0472">Membrane</keyword>
<proteinExistence type="inferred from homology"/>
<feature type="compositionally biased region" description="Acidic residues" evidence="10">
    <location>
        <begin position="11"/>
        <end position="58"/>
    </location>
</feature>
<feature type="region of interest" description="Disordered" evidence="10">
    <location>
        <begin position="1"/>
        <end position="112"/>
    </location>
</feature>
<dbReference type="EMBL" id="BOPH01000003">
    <property type="protein sequence ID" value="GIJ65382.1"/>
    <property type="molecule type" value="Genomic_DNA"/>
</dbReference>
<name>A0A8J4EB21_9ACTN</name>
<evidence type="ECO:0000313" key="11">
    <source>
        <dbReference type="EMBL" id="GIJ65382.1"/>
    </source>
</evidence>
<dbReference type="GO" id="GO:0009306">
    <property type="term" value="P:protein secretion"/>
    <property type="evidence" value="ECO:0007669"/>
    <property type="project" value="UniProtKB-UniRule"/>
</dbReference>
<comment type="caution">
    <text evidence="11">The sequence shown here is derived from an EMBL/GenBank/DDBJ whole genome shotgun (WGS) entry which is preliminary data.</text>
</comment>
<dbReference type="Pfam" id="PF00584">
    <property type="entry name" value="SecE"/>
    <property type="match status" value="1"/>
</dbReference>
<evidence type="ECO:0000256" key="7">
    <source>
        <dbReference type="ARBA" id="ARBA00023010"/>
    </source>
</evidence>
<dbReference type="PROSITE" id="PS01067">
    <property type="entry name" value="SECE_SEC61G"/>
    <property type="match status" value="1"/>
</dbReference>
<dbReference type="InterPro" id="IPR038379">
    <property type="entry name" value="SecE_sf"/>
</dbReference>
<dbReference type="GO" id="GO:0005886">
    <property type="term" value="C:plasma membrane"/>
    <property type="evidence" value="ECO:0007669"/>
    <property type="project" value="UniProtKB-SubCell"/>
</dbReference>
<evidence type="ECO:0000256" key="5">
    <source>
        <dbReference type="ARBA" id="ARBA00022927"/>
    </source>
</evidence>
<protein>
    <recommendedName>
        <fullName evidence="9">Protein translocase subunit SecE</fullName>
    </recommendedName>
</protein>
<evidence type="ECO:0000256" key="2">
    <source>
        <dbReference type="ARBA" id="ARBA00022448"/>
    </source>
</evidence>
<keyword evidence="12" id="KW-1185">Reference proteome</keyword>
<keyword evidence="2 9" id="KW-0813">Transport</keyword>
<evidence type="ECO:0000256" key="3">
    <source>
        <dbReference type="ARBA" id="ARBA00022475"/>
    </source>
</evidence>
<feature type="compositionally biased region" description="Basic and acidic residues" evidence="10">
    <location>
        <begin position="98"/>
        <end position="111"/>
    </location>
</feature>
<feature type="transmembrane region" description="Helical" evidence="9">
    <location>
        <begin position="141"/>
        <end position="162"/>
    </location>
</feature>
<evidence type="ECO:0000256" key="9">
    <source>
        <dbReference type="HAMAP-Rule" id="MF_00422"/>
    </source>
</evidence>
<comment type="similarity">
    <text evidence="9">Belongs to the SecE/SEC61-gamma family.</text>
</comment>
<organism evidence="11 12">
    <name type="scientific">Virgisporangium ochraceum</name>
    <dbReference type="NCBI Taxonomy" id="65505"/>
    <lineage>
        <taxon>Bacteria</taxon>
        <taxon>Bacillati</taxon>
        <taxon>Actinomycetota</taxon>
        <taxon>Actinomycetes</taxon>
        <taxon>Micromonosporales</taxon>
        <taxon>Micromonosporaceae</taxon>
        <taxon>Virgisporangium</taxon>
    </lineage>
</organism>
<evidence type="ECO:0000256" key="10">
    <source>
        <dbReference type="SAM" id="MobiDB-lite"/>
    </source>
</evidence>
<keyword evidence="7 9" id="KW-0811">Translocation</keyword>
<evidence type="ECO:0000256" key="4">
    <source>
        <dbReference type="ARBA" id="ARBA00022692"/>
    </source>
</evidence>
<feature type="compositionally biased region" description="Basic and acidic residues" evidence="10">
    <location>
        <begin position="77"/>
        <end position="86"/>
    </location>
</feature>
<dbReference type="GO" id="GO:0065002">
    <property type="term" value="P:intracellular protein transmembrane transport"/>
    <property type="evidence" value="ECO:0007669"/>
    <property type="project" value="UniProtKB-UniRule"/>
</dbReference>
<keyword evidence="5 9" id="KW-0653">Protein transport</keyword>
<dbReference type="GO" id="GO:0008320">
    <property type="term" value="F:protein transmembrane transporter activity"/>
    <property type="evidence" value="ECO:0007669"/>
    <property type="project" value="UniProtKB-UniRule"/>
</dbReference>
<evidence type="ECO:0000256" key="8">
    <source>
        <dbReference type="ARBA" id="ARBA00023136"/>
    </source>
</evidence>
<dbReference type="AlphaFoldDB" id="A0A8J4EB21"/>
<dbReference type="GO" id="GO:0043952">
    <property type="term" value="P:protein transport by the Sec complex"/>
    <property type="evidence" value="ECO:0007669"/>
    <property type="project" value="UniProtKB-UniRule"/>
</dbReference>
<dbReference type="Proteomes" id="UP000635606">
    <property type="component" value="Unassembled WGS sequence"/>
</dbReference>